<dbReference type="EMBL" id="QFYQ01000001">
    <property type="protein sequence ID" value="RAK54557.1"/>
    <property type="molecule type" value="Genomic_DNA"/>
</dbReference>
<dbReference type="GO" id="GO:0004673">
    <property type="term" value="F:protein histidine kinase activity"/>
    <property type="evidence" value="ECO:0007669"/>
    <property type="project" value="UniProtKB-EC"/>
</dbReference>
<reference evidence="10" key="1">
    <citation type="submission" date="2018-05" db="EMBL/GenBank/DDBJ databases">
        <authorList>
            <person name="Li X."/>
        </authorList>
    </citation>
    <scope>NUCLEOTIDE SEQUENCE [LARGE SCALE GENOMIC DNA]</scope>
    <source>
        <strain evidence="10">LX32</strain>
    </source>
</reference>
<keyword evidence="6" id="KW-0418">Kinase</keyword>
<dbReference type="SUPFAM" id="SSF55874">
    <property type="entry name" value="ATPase domain of HSP90 chaperone/DNA topoisomerase II/histidine kinase"/>
    <property type="match status" value="1"/>
</dbReference>
<protein>
    <recommendedName>
        <fullName evidence="2">histidine kinase</fullName>
        <ecNumber evidence="2">2.7.13.3</ecNumber>
    </recommendedName>
</protein>
<dbReference type="InterPro" id="IPR013656">
    <property type="entry name" value="PAS_4"/>
</dbReference>
<dbReference type="Proteomes" id="UP000249254">
    <property type="component" value="Unassembled WGS sequence"/>
</dbReference>
<keyword evidence="4" id="KW-0808">Transferase</keyword>
<dbReference type="SMART" id="SM00911">
    <property type="entry name" value="HWE_HK"/>
    <property type="match status" value="1"/>
</dbReference>
<keyword evidence="3" id="KW-0597">Phosphoprotein</keyword>
<dbReference type="InterPro" id="IPR000014">
    <property type="entry name" value="PAS"/>
</dbReference>
<evidence type="ECO:0000256" key="4">
    <source>
        <dbReference type="ARBA" id="ARBA00022679"/>
    </source>
</evidence>
<dbReference type="EC" id="2.7.13.3" evidence="2"/>
<dbReference type="PROSITE" id="PS50112">
    <property type="entry name" value="PAS"/>
    <property type="match status" value="1"/>
</dbReference>
<keyword evidence="7" id="KW-0067">ATP-binding</keyword>
<dbReference type="PANTHER" id="PTHR41523">
    <property type="entry name" value="TWO-COMPONENT SYSTEM SENSOR PROTEIN"/>
    <property type="match status" value="1"/>
</dbReference>
<evidence type="ECO:0000259" key="8">
    <source>
        <dbReference type="PROSITE" id="PS50112"/>
    </source>
</evidence>
<evidence type="ECO:0000256" key="5">
    <source>
        <dbReference type="ARBA" id="ARBA00022741"/>
    </source>
</evidence>
<dbReference type="NCBIfam" id="TIGR00229">
    <property type="entry name" value="sensory_box"/>
    <property type="match status" value="1"/>
</dbReference>
<dbReference type="InterPro" id="IPR011102">
    <property type="entry name" value="Sig_transdc_His_kinase_HWE"/>
</dbReference>
<dbReference type="Gene3D" id="3.30.450.20">
    <property type="entry name" value="PAS domain"/>
    <property type="match status" value="2"/>
</dbReference>
<accession>A0A328AJ70</accession>
<dbReference type="Pfam" id="PF07536">
    <property type="entry name" value="HWE_HK"/>
    <property type="match status" value="1"/>
</dbReference>
<gene>
    <name evidence="9" type="ORF">DJ017_08490</name>
</gene>
<organism evidence="9 10">
    <name type="scientific">Phenylobacterium soli</name>
    <dbReference type="NCBI Taxonomy" id="2170551"/>
    <lineage>
        <taxon>Bacteria</taxon>
        <taxon>Pseudomonadati</taxon>
        <taxon>Pseudomonadota</taxon>
        <taxon>Alphaproteobacteria</taxon>
        <taxon>Caulobacterales</taxon>
        <taxon>Caulobacteraceae</taxon>
        <taxon>Phenylobacterium</taxon>
    </lineage>
</organism>
<keyword evidence="5" id="KW-0547">Nucleotide-binding</keyword>
<keyword evidence="10" id="KW-1185">Reference proteome</keyword>
<dbReference type="InterPro" id="IPR036890">
    <property type="entry name" value="HATPase_C_sf"/>
</dbReference>
<evidence type="ECO:0000313" key="10">
    <source>
        <dbReference type="Proteomes" id="UP000249254"/>
    </source>
</evidence>
<sequence length="443" mass="48662">MFNAADVFAGVFELLDDDYRYLALNRNTAAFYGMAPAEMIGRTGRELQVTREQIDRRMTTLSHVWEHQKTVTLEYAFEHAGRTGWYLGTFSPLPGRLPRVGFVLVDISARKSAEIQAAEERQRLKVAMEATHLGLWEYRIAEDRVIWDRRMRDLYGVPAEGAIDFALYSSRLHPEDAEAAHAAYRAALAGHNGGAYTTVHRTREGRSLRSSGQVLFDDCGRAVRVLGTTLDITAEVQAREQERLLLAELNHRVKNNLATVQSIAVQTGRVSPDLPTFLDTFEGRLVSLARTHDVLTARAWSSAGLAEIVGRELQGFGGRVSLSGPDVALPSGAALAMGLVLHELATNAAKHGALSADGAIAVDWRVEGREVCLAWTERGGPPARQPTRTGFGTRLISKLARGDLKGRAAFDYAAEGLRFTLVFPRPDQPAAEEPVRVPAPSWP</sequence>
<dbReference type="Pfam" id="PF08447">
    <property type="entry name" value="PAS_3"/>
    <property type="match status" value="1"/>
</dbReference>
<evidence type="ECO:0000256" key="6">
    <source>
        <dbReference type="ARBA" id="ARBA00022777"/>
    </source>
</evidence>
<feature type="domain" description="PAS" evidence="8">
    <location>
        <begin position="120"/>
        <end position="191"/>
    </location>
</feature>
<dbReference type="InterPro" id="IPR035965">
    <property type="entry name" value="PAS-like_dom_sf"/>
</dbReference>
<evidence type="ECO:0000256" key="2">
    <source>
        <dbReference type="ARBA" id="ARBA00012438"/>
    </source>
</evidence>
<evidence type="ECO:0000256" key="7">
    <source>
        <dbReference type="ARBA" id="ARBA00022840"/>
    </source>
</evidence>
<evidence type="ECO:0000256" key="1">
    <source>
        <dbReference type="ARBA" id="ARBA00000085"/>
    </source>
</evidence>
<evidence type="ECO:0000256" key="3">
    <source>
        <dbReference type="ARBA" id="ARBA00022553"/>
    </source>
</evidence>
<comment type="caution">
    <text evidence="9">The sequence shown here is derived from an EMBL/GenBank/DDBJ whole genome shotgun (WGS) entry which is preliminary data.</text>
</comment>
<dbReference type="AlphaFoldDB" id="A0A328AJ70"/>
<dbReference type="SUPFAM" id="SSF55785">
    <property type="entry name" value="PYP-like sensor domain (PAS domain)"/>
    <property type="match status" value="2"/>
</dbReference>
<dbReference type="Gene3D" id="3.30.565.10">
    <property type="entry name" value="Histidine kinase-like ATPase, C-terminal domain"/>
    <property type="match status" value="1"/>
</dbReference>
<dbReference type="PANTHER" id="PTHR41523:SF7">
    <property type="entry name" value="HISTIDINE KINASE"/>
    <property type="match status" value="1"/>
</dbReference>
<dbReference type="GO" id="GO:0005524">
    <property type="term" value="F:ATP binding"/>
    <property type="evidence" value="ECO:0007669"/>
    <property type="project" value="UniProtKB-KW"/>
</dbReference>
<proteinExistence type="predicted"/>
<comment type="catalytic activity">
    <reaction evidence="1">
        <text>ATP + protein L-histidine = ADP + protein N-phospho-L-histidine.</text>
        <dbReference type="EC" id="2.7.13.3"/>
    </reaction>
</comment>
<name>A0A328AJ70_9CAUL</name>
<dbReference type="InterPro" id="IPR013655">
    <property type="entry name" value="PAS_fold_3"/>
</dbReference>
<evidence type="ECO:0000313" key="9">
    <source>
        <dbReference type="EMBL" id="RAK54557.1"/>
    </source>
</evidence>
<dbReference type="Pfam" id="PF08448">
    <property type="entry name" value="PAS_4"/>
    <property type="match status" value="1"/>
</dbReference>